<dbReference type="InterPro" id="IPR013320">
    <property type="entry name" value="ConA-like_dom_sf"/>
</dbReference>
<comment type="caution">
    <text evidence="4">The sequence shown here is derived from an EMBL/GenBank/DDBJ whole genome shotgun (WGS) entry which is preliminary data.</text>
</comment>
<evidence type="ECO:0000256" key="1">
    <source>
        <dbReference type="SAM" id="MobiDB-lite"/>
    </source>
</evidence>
<dbReference type="PROSITE" id="PS50060">
    <property type="entry name" value="MAM_2"/>
    <property type="match status" value="3"/>
</dbReference>
<proteinExistence type="predicted"/>
<dbReference type="AlphaFoldDB" id="A0A814D2I0"/>
<gene>
    <name evidence="4" type="ORF">XAT740_LOCUS10679</name>
</gene>
<dbReference type="InterPro" id="IPR051560">
    <property type="entry name" value="MAM_domain-containing"/>
</dbReference>
<dbReference type="Gene3D" id="2.60.120.200">
    <property type="match status" value="3"/>
</dbReference>
<dbReference type="EMBL" id="CAJNOR010000574">
    <property type="protein sequence ID" value="CAF0951335.1"/>
    <property type="molecule type" value="Genomic_DNA"/>
</dbReference>
<keyword evidence="5" id="KW-1185">Reference proteome</keyword>
<keyword evidence="2" id="KW-0732">Signal</keyword>
<dbReference type="SMART" id="SM00137">
    <property type="entry name" value="MAM"/>
    <property type="match status" value="1"/>
</dbReference>
<organism evidence="4 5">
    <name type="scientific">Adineta ricciae</name>
    <name type="common">Rotifer</name>
    <dbReference type="NCBI Taxonomy" id="249248"/>
    <lineage>
        <taxon>Eukaryota</taxon>
        <taxon>Metazoa</taxon>
        <taxon>Spiralia</taxon>
        <taxon>Gnathifera</taxon>
        <taxon>Rotifera</taxon>
        <taxon>Eurotatoria</taxon>
        <taxon>Bdelloidea</taxon>
        <taxon>Adinetida</taxon>
        <taxon>Adinetidae</taxon>
        <taxon>Adineta</taxon>
    </lineage>
</organism>
<dbReference type="PANTHER" id="PTHR23282">
    <property type="entry name" value="APICAL ENDOSOMAL GLYCOPROTEIN PRECURSOR"/>
    <property type="match status" value="1"/>
</dbReference>
<feature type="region of interest" description="Disordered" evidence="1">
    <location>
        <begin position="571"/>
        <end position="600"/>
    </location>
</feature>
<dbReference type="Proteomes" id="UP000663828">
    <property type="component" value="Unassembled WGS sequence"/>
</dbReference>
<accession>A0A814D2I0</accession>
<name>A0A814D2I0_ADIRI</name>
<dbReference type="SUPFAM" id="SSF49899">
    <property type="entry name" value="Concanavalin A-like lectins/glucanases"/>
    <property type="match status" value="3"/>
</dbReference>
<reference evidence="4" key="1">
    <citation type="submission" date="2021-02" db="EMBL/GenBank/DDBJ databases">
        <authorList>
            <person name="Nowell W R."/>
        </authorList>
    </citation>
    <scope>NUCLEOTIDE SEQUENCE</scope>
</reference>
<protein>
    <recommendedName>
        <fullName evidence="3">MAM domain-containing protein</fullName>
    </recommendedName>
</protein>
<evidence type="ECO:0000256" key="2">
    <source>
        <dbReference type="SAM" id="SignalP"/>
    </source>
</evidence>
<feature type="signal peptide" evidence="2">
    <location>
        <begin position="1"/>
        <end position="18"/>
    </location>
</feature>
<evidence type="ECO:0000259" key="3">
    <source>
        <dbReference type="PROSITE" id="PS50060"/>
    </source>
</evidence>
<sequence length="628" mass="70090">MIPFVFILLTLLVAGIDAAILKCDFETDCSDFDIDTNWGLTDGAHPQPISHDHTLNTSAGHYLFYAPQSSPPFYQVDAKIKTKQWVQLPIDRAVCFQMWYYTPRIDLPFSIQLVQGDDDQLTRIVATIPGKVPSINDWTLVNIALPAEKFKLYIRLNISTTPLAFDDLSIDYCDKPLPPPPTTLYTCDFESSCTTDFVPLPNYPYEWSIMKASDAVKVDSLAPTTDFTYGNKSGHYAFVPNSKSYRKGYVGYLALRTSMNITANESFCLNFQYYGYGRTYAGSLMIYAQFSESSETIQQVWPPQNTRYSYRSNQWTWGIAQLPIGDYSLLFRVDSSDDYRSSYAIDDISVTSCAYPPTTFYEGGAALLSFSCDFDNLTMCGMLTEDRVMKSTYNFTAMTAETIPDRSLGPFYDHTTNSSTGGFSYWDRRLPFTSSDMGYLFPAYSMASNLGMCIRFAYYVKSSVDNKNSTQLAVTVGGCFGSMIWSTSLDDSRGWQVVVIPAPNVACRESYYFNVYQRGPVRVAVAVDDFTIDQCSMFTTTTTTTSTTTTTTTTTTVTSTITTTTMTVSDTTKSTTTTTTAPVSSSTTSTSSTTATTSPKSRAEKLLSSNTLQMMLVYLLFYMVQYLS</sequence>
<evidence type="ECO:0000313" key="5">
    <source>
        <dbReference type="Proteomes" id="UP000663828"/>
    </source>
</evidence>
<dbReference type="Pfam" id="PF00629">
    <property type="entry name" value="MAM"/>
    <property type="match status" value="3"/>
</dbReference>
<evidence type="ECO:0000313" key="4">
    <source>
        <dbReference type="EMBL" id="CAF0951335.1"/>
    </source>
</evidence>
<feature type="chain" id="PRO_5032421449" description="MAM domain-containing protein" evidence="2">
    <location>
        <begin position="19"/>
        <end position="628"/>
    </location>
</feature>
<feature type="compositionally biased region" description="Low complexity" evidence="1">
    <location>
        <begin position="571"/>
        <end position="598"/>
    </location>
</feature>
<feature type="domain" description="MAM" evidence="3">
    <location>
        <begin position="21"/>
        <end position="175"/>
    </location>
</feature>
<feature type="domain" description="MAM" evidence="3">
    <location>
        <begin position="370"/>
        <end position="537"/>
    </location>
</feature>
<dbReference type="InterPro" id="IPR000998">
    <property type="entry name" value="MAM_dom"/>
</dbReference>
<dbReference type="GO" id="GO:0016020">
    <property type="term" value="C:membrane"/>
    <property type="evidence" value="ECO:0007669"/>
    <property type="project" value="InterPro"/>
</dbReference>
<dbReference type="PANTHER" id="PTHR23282:SF101">
    <property type="entry name" value="MAM DOMAIN-CONTAINING PROTEIN"/>
    <property type="match status" value="1"/>
</dbReference>
<feature type="domain" description="MAM" evidence="3">
    <location>
        <begin position="185"/>
        <end position="355"/>
    </location>
</feature>